<feature type="repeat" description="ANK" evidence="3">
    <location>
        <begin position="1189"/>
        <end position="1221"/>
    </location>
</feature>
<dbReference type="SMART" id="SM00248">
    <property type="entry name" value="ANK"/>
    <property type="match status" value="12"/>
</dbReference>
<feature type="repeat" description="ANK" evidence="3">
    <location>
        <begin position="1378"/>
        <end position="1403"/>
    </location>
</feature>
<feature type="repeat" description="ANK" evidence="3">
    <location>
        <begin position="1289"/>
        <end position="1321"/>
    </location>
</feature>
<feature type="non-terminal residue" evidence="5">
    <location>
        <position position="1"/>
    </location>
</feature>
<protein>
    <submittedName>
        <fullName evidence="5">Pfs, NB-ARC and Ankyrin domain protein</fullName>
    </submittedName>
</protein>
<evidence type="ECO:0000259" key="4">
    <source>
        <dbReference type="Pfam" id="PF24883"/>
    </source>
</evidence>
<accession>A0A0B4FBR2</accession>
<evidence type="ECO:0000256" key="1">
    <source>
        <dbReference type="ARBA" id="ARBA00022737"/>
    </source>
</evidence>
<feature type="domain" description="Nephrocystin 3-like N-terminal" evidence="4">
    <location>
        <begin position="415"/>
        <end position="588"/>
    </location>
</feature>
<gene>
    <name evidence="5" type="ORF">MAN_07457</name>
</gene>
<comment type="caution">
    <text evidence="5">The sequence shown here is derived from an EMBL/GenBank/DDBJ whole genome shotgun (WGS) entry which is preliminary data.</text>
</comment>
<dbReference type="EMBL" id="AZNF01000010">
    <property type="protein sequence ID" value="KID63256.1"/>
    <property type="molecule type" value="Genomic_DNA"/>
</dbReference>
<dbReference type="GO" id="GO:0009116">
    <property type="term" value="P:nucleoside metabolic process"/>
    <property type="evidence" value="ECO:0007669"/>
    <property type="project" value="InterPro"/>
</dbReference>
<dbReference type="PANTHER" id="PTHR24173:SF74">
    <property type="entry name" value="ANKYRIN REPEAT DOMAIN-CONTAINING PROTEIN 16"/>
    <property type="match status" value="1"/>
</dbReference>
<name>A0A0B4FBR2_METAF</name>
<feature type="repeat" description="ANK" evidence="3">
    <location>
        <begin position="1156"/>
        <end position="1188"/>
    </location>
</feature>
<dbReference type="HOGENOM" id="CLU_000288_34_2_1"/>
<dbReference type="Gene3D" id="3.40.50.1580">
    <property type="entry name" value="Nucleoside phosphorylase domain"/>
    <property type="match status" value="1"/>
</dbReference>
<feature type="repeat" description="ANK" evidence="3">
    <location>
        <begin position="1223"/>
        <end position="1255"/>
    </location>
</feature>
<evidence type="ECO:0000256" key="3">
    <source>
        <dbReference type="PROSITE-ProRule" id="PRU00023"/>
    </source>
</evidence>
<evidence type="ECO:0000313" key="6">
    <source>
        <dbReference type="Proteomes" id="UP000031186"/>
    </source>
</evidence>
<dbReference type="Pfam" id="PF13637">
    <property type="entry name" value="Ank_4"/>
    <property type="match status" value="1"/>
</dbReference>
<dbReference type="Pfam" id="PF00023">
    <property type="entry name" value="Ank"/>
    <property type="match status" value="1"/>
</dbReference>
<feature type="repeat" description="ANK" evidence="3">
    <location>
        <begin position="1088"/>
        <end position="1120"/>
    </location>
</feature>
<dbReference type="PRINTS" id="PR01415">
    <property type="entry name" value="ANKYRIN"/>
</dbReference>
<dbReference type="Proteomes" id="UP000031186">
    <property type="component" value="Unassembled WGS sequence"/>
</dbReference>
<evidence type="ECO:0000313" key="5">
    <source>
        <dbReference type="EMBL" id="KID63256.1"/>
    </source>
</evidence>
<dbReference type="PROSITE" id="PS50088">
    <property type="entry name" value="ANK_REPEAT"/>
    <property type="match status" value="11"/>
</dbReference>
<dbReference type="InterPro" id="IPR002110">
    <property type="entry name" value="Ankyrin_rpt"/>
</dbReference>
<dbReference type="InterPro" id="IPR036770">
    <property type="entry name" value="Ankyrin_rpt-contain_sf"/>
</dbReference>
<dbReference type="SUPFAM" id="SSF52540">
    <property type="entry name" value="P-loop containing nucleoside triphosphate hydrolases"/>
    <property type="match status" value="1"/>
</dbReference>
<organism evidence="5 6">
    <name type="scientific">Metarhizium anisopliae (strain ARSEF 549)</name>
    <dbReference type="NCBI Taxonomy" id="3151832"/>
    <lineage>
        <taxon>Eukaryota</taxon>
        <taxon>Fungi</taxon>
        <taxon>Dikarya</taxon>
        <taxon>Ascomycota</taxon>
        <taxon>Pezizomycotina</taxon>
        <taxon>Sordariomycetes</taxon>
        <taxon>Hypocreomycetidae</taxon>
        <taxon>Hypocreales</taxon>
        <taxon>Clavicipitaceae</taxon>
        <taxon>Metarhizium</taxon>
    </lineage>
</organism>
<keyword evidence="2 3" id="KW-0040">ANK repeat</keyword>
<dbReference type="GO" id="GO:0003824">
    <property type="term" value="F:catalytic activity"/>
    <property type="evidence" value="ECO:0007669"/>
    <property type="project" value="InterPro"/>
</dbReference>
<keyword evidence="1" id="KW-0677">Repeat</keyword>
<feature type="repeat" description="ANK" evidence="3">
    <location>
        <begin position="985"/>
        <end position="1019"/>
    </location>
</feature>
<feature type="repeat" description="ANK" evidence="3">
    <location>
        <begin position="1054"/>
        <end position="1086"/>
    </location>
</feature>
<feature type="repeat" description="ANK" evidence="3">
    <location>
        <begin position="1122"/>
        <end position="1154"/>
    </location>
</feature>
<dbReference type="OrthoDB" id="194358at2759"/>
<dbReference type="Pfam" id="PF24883">
    <property type="entry name" value="NPHP3_N"/>
    <property type="match status" value="1"/>
</dbReference>
<feature type="repeat" description="ANK" evidence="3">
    <location>
        <begin position="1020"/>
        <end position="1052"/>
    </location>
</feature>
<feature type="repeat" description="ANK" evidence="3">
    <location>
        <begin position="1256"/>
        <end position="1288"/>
    </location>
</feature>
<dbReference type="Gene3D" id="3.40.50.300">
    <property type="entry name" value="P-loop containing nucleotide triphosphate hydrolases"/>
    <property type="match status" value="1"/>
</dbReference>
<dbReference type="PANTHER" id="PTHR24173">
    <property type="entry name" value="ANKYRIN REPEAT CONTAINING"/>
    <property type="match status" value="1"/>
</dbReference>
<proteinExistence type="predicted"/>
<keyword evidence="6" id="KW-1185">Reference proteome</keyword>
<sequence length="1403" mass="155963">MPKRTFGPESDREAICGSAKRRNTDCADAQIPTLVGVYPEAMGNDEYTVGWICALSTEYVAAQAFLDETHKGPRFVSPHDHNHYTLGRMGNHQVAIAVLPSGEYGIASAATVAKDMLHSFPNIKVGLMVGIGGGAPSQQHDIRLGDVVVSDPRDGIGGVFQYDFGKILQNQMQDLEFCTTGFLNQPPIVLRTAVSGIKAHHEMHGHRLKEAINNTLEKIPRLQQEYKRPDPCSDRLYRCEFTHPLIDGSSCTAVCGNDPSKLISRPERTRDGDTPNIHYGVIASANQLMKNAQARDRLALKKNILCFEMEAAGLMSSFPCLVIRGICDYSDSHKNKDWQGYAAMAAAAYAKDLLSQIPQNSVEDLRRTSSGISLQPRRGENQSLNDEQRSVLLESLRFDQIDARQMTIKNAHAKTCKWLLKTPAYLDWLDPNKFNEHFGFLWIKGKPGAGKSTLMKFALANARKKTKDRIIISFFFNARGSDLEKSTIGLYRSILLQLLDRLPGLQEVFDSLPLAIRDSGYDQWSVESLKALFEKAMQGLGETSLTCFIDALDECDEDQIRDMISFFESLSQTTTPAGISFRVCFSSRHYPHISIKKGLNLILEGHEGHRQDIVNYVDSELTIGYSRLAAQIRADLREKASGVFIWAVLVVGILNKAHDKGRIHELRRILQDIPGDLHELFRDILTRDCHKRDELLLCIQWVLFARQPLKPEQLYFAILSGTEPEALSDWNPGEITVSSMKNFILDSSKGLTEVTKSKNPTIQFIHESVKDFLLKENGLREIWSDFGENFQGESHERLKQCCFRYMSLDVAAYLNIGSSLPKASSQEAAELRRSADTSFPLLKYAVQNVLYHADAAEGGGITQTSFLQTFPQADWIKLDNLFERHEVRRHTNASLLYILAEHSMANLIGRHPSNLSGFEVQDERYGAPIFAALATDSGAATRALLKASCQVETNPAMSPLCSLFEQYCPDGNKRPNFGRDFTFSRGRNVLTYLAEHGEEVMILAFLLAERGADIDIRDRDRRTPLSWAARNGHEAVVKLLIEKGANTETTESYYGQTPLLWAARNGHKAVVKLLIEKGANIETTESYYGQTPLFWAAGNGHEAVVKLLLENGANIDVRNNRYGQTPLSRASKNGHEAVVKLLLENGADIEAIDNLNGQTLLLWAAGNGHEAIVKLLLEKGANIKAKDEKGQTPLSWAAGNGNEAVVRLLLEKGANVEARDTVYGQTPLSAAATAGNKAVVRLLLEKGANIEAKNKKGETPLLQAVIYEQEAVVRLLLKKGVNIEAKDEKGQTPLSRAARNGHEAVVRLLLEKGANIETRDIYSWTPLLWAVEKGGEVGEVTNTFEVFLYRTSEYCDRYNATVELLLEKGANIEAKDEKGQTPVSLAAKKGHRSVIELLRQYSS</sequence>
<dbReference type="SUPFAM" id="SSF53167">
    <property type="entry name" value="Purine and uridine phosphorylases"/>
    <property type="match status" value="1"/>
</dbReference>
<dbReference type="Gene3D" id="1.25.40.20">
    <property type="entry name" value="Ankyrin repeat-containing domain"/>
    <property type="match status" value="6"/>
</dbReference>
<evidence type="ECO:0000256" key="2">
    <source>
        <dbReference type="ARBA" id="ARBA00023043"/>
    </source>
</evidence>
<dbReference type="InterPro" id="IPR035994">
    <property type="entry name" value="Nucleoside_phosphorylase_sf"/>
</dbReference>
<dbReference type="Pfam" id="PF12796">
    <property type="entry name" value="Ank_2"/>
    <property type="match status" value="4"/>
</dbReference>
<dbReference type="InterPro" id="IPR056884">
    <property type="entry name" value="NPHP3-like_N"/>
</dbReference>
<dbReference type="PROSITE" id="PS50297">
    <property type="entry name" value="ANK_REP_REGION"/>
    <property type="match status" value="10"/>
</dbReference>
<reference evidence="5 6" key="1">
    <citation type="journal article" date="2014" name="Proc. Natl. Acad. Sci. U.S.A.">
        <title>Trajectory and genomic determinants of fungal-pathogen speciation and host adaptation.</title>
        <authorList>
            <person name="Hu X."/>
            <person name="Xiao G."/>
            <person name="Zheng P."/>
            <person name="Shang Y."/>
            <person name="Su Y."/>
            <person name="Zhang X."/>
            <person name="Liu X."/>
            <person name="Zhan S."/>
            <person name="St Leger R.J."/>
            <person name="Wang C."/>
        </authorList>
    </citation>
    <scope>NUCLEOTIDE SEQUENCE [LARGE SCALE GENOMIC DNA]</scope>
    <source>
        <strain evidence="5 6">ARSEF 549</strain>
    </source>
</reference>
<dbReference type="SUPFAM" id="SSF48403">
    <property type="entry name" value="Ankyrin repeat"/>
    <property type="match status" value="1"/>
</dbReference>
<dbReference type="VEuPathDB" id="FungiDB:MAN_07457"/>
<dbReference type="InterPro" id="IPR027417">
    <property type="entry name" value="P-loop_NTPase"/>
</dbReference>